<accession>A0ABV7WT01</accession>
<evidence type="ECO:0000313" key="2">
    <source>
        <dbReference type="Proteomes" id="UP001595710"/>
    </source>
</evidence>
<sequence length="78" mass="8179">MINSVLSSGVYGIARGNDMLNRSADQIAKANLPPEEGGPEELVSPIVEQQMGKIQVQASAKVVQAGSDMLGTLIDIKV</sequence>
<comment type="caution">
    <text evidence="1">The sequence shown here is derived from an EMBL/GenBank/DDBJ whole genome shotgun (WGS) entry which is preliminary data.</text>
</comment>
<evidence type="ECO:0000313" key="1">
    <source>
        <dbReference type="EMBL" id="MFC3701956.1"/>
    </source>
</evidence>
<keyword evidence="1" id="KW-0966">Cell projection</keyword>
<keyword evidence="1" id="KW-0282">Flagellum</keyword>
<keyword evidence="2" id="KW-1185">Reference proteome</keyword>
<dbReference type="RefSeq" id="WP_216000180.1">
    <property type="nucleotide sequence ID" value="NZ_JBHRYN010000011.1"/>
</dbReference>
<protein>
    <submittedName>
        <fullName evidence="1">Flagellar biosynthesis protein FlgE</fullName>
    </submittedName>
</protein>
<dbReference type="EMBL" id="JBHRYN010000011">
    <property type="protein sequence ID" value="MFC3701956.1"/>
    <property type="molecule type" value="Genomic_DNA"/>
</dbReference>
<dbReference type="Proteomes" id="UP001595710">
    <property type="component" value="Unassembled WGS sequence"/>
</dbReference>
<proteinExistence type="predicted"/>
<organism evidence="1 2">
    <name type="scientific">Reinekea marina</name>
    <dbReference type="NCBI Taxonomy" id="1310421"/>
    <lineage>
        <taxon>Bacteria</taxon>
        <taxon>Pseudomonadati</taxon>
        <taxon>Pseudomonadota</taxon>
        <taxon>Gammaproteobacteria</taxon>
        <taxon>Oceanospirillales</taxon>
        <taxon>Saccharospirillaceae</taxon>
        <taxon>Reinekea</taxon>
    </lineage>
</organism>
<name>A0ABV7WT01_9GAMM</name>
<gene>
    <name evidence="1" type="ORF">ACFOND_09920</name>
</gene>
<keyword evidence="1" id="KW-0969">Cilium</keyword>
<reference evidence="2" key="1">
    <citation type="journal article" date="2019" name="Int. J. Syst. Evol. Microbiol.">
        <title>The Global Catalogue of Microorganisms (GCM) 10K type strain sequencing project: providing services to taxonomists for standard genome sequencing and annotation.</title>
        <authorList>
            <consortium name="The Broad Institute Genomics Platform"/>
            <consortium name="The Broad Institute Genome Sequencing Center for Infectious Disease"/>
            <person name="Wu L."/>
            <person name="Ma J."/>
        </authorList>
    </citation>
    <scope>NUCLEOTIDE SEQUENCE [LARGE SCALE GENOMIC DNA]</scope>
    <source>
        <strain evidence="2">CECT 8288</strain>
    </source>
</reference>